<evidence type="ECO:0000256" key="6">
    <source>
        <dbReference type="ARBA" id="ARBA00023049"/>
    </source>
</evidence>
<evidence type="ECO:0000256" key="5">
    <source>
        <dbReference type="ARBA" id="ARBA00022833"/>
    </source>
</evidence>
<evidence type="ECO:0000256" key="4">
    <source>
        <dbReference type="ARBA" id="ARBA00022801"/>
    </source>
</evidence>
<dbReference type="Gene3D" id="1.10.1370.10">
    <property type="entry name" value="Neurolysin, domain 3"/>
    <property type="match status" value="2"/>
</dbReference>
<proteinExistence type="inferred from homology"/>
<dbReference type="Gene3D" id="3.40.390.10">
    <property type="entry name" value="Collagenase (Catalytic Domain)"/>
    <property type="match status" value="1"/>
</dbReference>
<dbReference type="OMA" id="ALMFEYM"/>
<dbReference type="GO" id="GO:0046872">
    <property type="term" value="F:metal ion binding"/>
    <property type="evidence" value="ECO:0007669"/>
    <property type="project" value="UniProtKB-UniRule"/>
</dbReference>
<evidence type="ECO:0000313" key="9">
    <source>
        <dbReference type="EMBL" id="EFA82263.1"/>
    </source>
</evidence>
<accession>D3B895</accession>
<dbReference type="InterPro" id="IPR045090">
    <property type="entry name" value="Pept_M3A_M3B"/>
</dbReference>
<organism evidence="9 10">
    <name type="scientific">Heterostelium pallidum (strain ATCC 26659 / Pp 5 / PN500)</name>
    <name type="common">Cellular slime mold</name>
    <name type="synonym">Polysphondylium pallidum</name>
    <dbReference type="NCBI Taxonomy" id="670386"/>
    <lineage>
        <taxon>Eukaryota</taxon>
        <taxon>Amoebozoa</taxon>
        <taxon>Evosea</taxon>
        <taxon>Eumycetozoa</taxon>
        <taxon>Dictyostelia</taxon>
        <taxon>Acytosteliales</taxon>
        <taxon>Acytosteliaceae</taxon>
        <taxon>Heterostelium</taxon>
    </lineage>
</organism>
<sequence length="568" mass="65214">MSESEINGIHLSETQRRAAIDLKCQIAATGSAFIQELNSPWTQTNNSTNQSQAFVTNRQALASLPREYTQYLQRGRGDNVIVDSNPNLADGILKYVEDPTLRKTVYFNSRHGVSKELLFNLEKMVGTRDQLAKVLGYNTYSEYTLSSKLIETPEKAMTFLKVTMIIFINNISSIPKILIIILYNPIQQLSNETRDLSDSELNMLYSFKCKTELTGDPVFQWDYEYYSNLIRNKSVQDLNAPTSAELSEYFSLENVLEGMSRVVHQLFGLKLKQIEMRPGESWNKDVIKLALLSRDEGIIGYIYMDLWQRPNKASLGVNYVMELGYRKRNFNLVTGDVPMMEDYNVPKVALVCSFGSKNQTNQFRSLLHHCDLEVMFHEFGHSLHTVLSRGDFQHLCGTRGPVDFVEIPSTLMEHFTWDHKILRQFANHYSSGRTLSSEMINAYKETKDIFKGIETQKLISLAMFDLILHGKHPNIKTPSEIMSILQQKNLKIAGDVGDSFLSGFSHLYFYGSSYYCYLLSKYNSEKIWKNFFGNGHKVNREKGEQYRRKFLQKGSSQTPQSILNHFTA</sequence>
<keyword evidence="5 7" id="KW-0862">Zinc</keyword>
<comment type="caution">
    <text evidence="9">The sequence shown here is derived from an EMBL/GenBank/DDBJ whole genome shotgun (WGS) entry which is preliminary data.</text>
</comment>
<comment type="similarity">
    <text evidence="1 7">Belongs to the peptidase M3 family.</text>
</comment>
<protein>
    <submittedName>
        <fullName evidence="9">Peptidase M3A and M3B domain-containing protein</fullName>
    </submittedName>
</protein>
<keyword evidence="4 7" id="KW-0378">Hydrolase</keyword>
<name>D3B895_HETP5</name>
<evidence type="ECO:0000256" key="7">
    <source>
        <dbReference type="RuleBase" id="RU003435"/>
    </source>
</evidence>
<dbReference type="PANTHER" id="PTHR11804">
    <property type="entry name" value="PROTEASE M3 THIMET OLIGOPEPTIDASE-RELATED"/>
    <property type="match status" value="1"/>
</dbReference>
<dbReference type="GO" id="GO:0005739">
    <property type="term" value="C:mitochondrion"/>
    <property type="evidence" value="ECO:0007669"/>
    <property type="project" value="TreeGrafter"/>
</dbReference>
<keyword evidence="6 7" id="KW-0482">Metalloprotease</keyword>
<evidence type="ECO:0000256" key="1">
    <source>
        <dbReference type="ARBA" id="ARBA00006040"/>
    </source>
</evidence>
<keyword evidence="10" id="KW-1185">Reference proteome</keyword>
<evidence type="ECO:0000313" key="10">
    <source>
        <dbReference type="Proteomes" id="UP000001396"/>
    </source>
</evidence>
<feature type="domain" description="Peptidase M3A/M3B catalytic" evidence="8">
    <location>
        <begin position="184"/>
        <end position="566"/>
    </location>
</feature>
<dbReference type="SUPFAM" id="SSF55486">
    <property type="entry name" value="Metalloproteases ('zincins'), catalytic domain"/>
    <property type="match status" value="1"/>
</dbReference>
<dbReference type="InterPro" id="IPR024077">
    <property type="entry name" value="Neurolysin/TOP_dom2"/>
</dbReference>
<evidence type="ECO:0000259" key="8">
    <source>
        <dbReference type="Pfam" id="PF01432"/>
    </source>
</evidence>
<keyword evidence="3 7" id="KW-0479">Metal-binding</keyword>
<dbReference type="InterPro" id="IPR001567">
    <property type="entry name" value="Pept_M3A_M3B_dom"/>
</dbReference>
<dbReference type="PANTHER" id="PTHR11804:SF79">
    <property type="entry name" value="MITOCHONDRIAL INTERMEDIATE PEPTIDASE"/>
    <property type="match status" value="1"/>
</dbReference>
<dbReference type="RefSeq" id="XP_020434380.1">
    <property type="nucleotide sequence ID" value="XM_020575585.1"/>
</dbReference>
<dbReference type="AlphaFoldDB" id="D3B895"/>
<gene>
    <name evidence="9" type="ORF">PPL_04686</name>
</gene>
<dbReference type="Pfam" id="PF01432">
    <property type="entry name" value="Peptidase_M3"/>
    <property type="match status" value="2"/>
</dbReference>
<reference evidence="9 10" key="1">
    <citation type="journal article" date="2011" name="Genome Res.">
        <title>Phylogeny-wide analysis of social amoeba genomes highlights ancient origins for complex intercellular communication.</title>
        <authorList>
            <person name="Heidel A.J."/>
            <person name="Lawal H.M."/>
            <person name="Felder M."/>
            <person name="Schilde C."/>
            <person name="Helps N.R."/>
            <person name="Tunggal B."/>
            <person name="Rivero F."/>
            <person name="John U."/>
            <person name="Schleicher M."/>
            <person name="Eichinger L."/>
            <person name="Platzer M."/>
            <person name="Noegel A.A."/>
            <person name="Schaap P."/>
            <person name="Gloeckner G."/>
        </authorList>
    </citation>
    <scope>NUCLEOTIDE SEQUENCE [LARGE SCALE GENOMIC DNA]</scope>
    <source>
        <strain evidence="10">ATCC 26659 / Pp 5 / PN500</strain>
    </source>
</reference>
<dbReference type="Proteomes" id="UP000001396">
    <property type="component" value="Unassembled WGS sequence"/>
</dbReference>
<dbReference type="GO" id="GO:0006627">
    <property type="term" value="P:protein processing involved in protein targeting to mitochondrion"/>
    <property type="evidence" value="ECO:0007669"/>
    <property type="project" value="TreeGrafter"/>
</dbReference>
<keyword evidence="2 7" id="KW-0645">Protease</keyword>
<dbReference type="STRING" id="670386.D3B895"/>
<dbReference type="GO" id="GO:0006518">
    <property type="term" value="P:peptide metabolic process"/>
    <property type="evidence" value="ECO:0007669"/>
    <property type="project" value="TreeGrafter"/>
</dbReference>
<dbReference type="InParanoid" id="D3B895"/>
<dbReference type="InterPro" id="IPR024079">
    <property type="entry name" value="MetalloPept_cat_dom_sf"/>
</dbReference>
<comment type="cofactor">
    <cofactor evidence="7">
        <name>Zn(2+)</name>
        <dbReference type="ChEBI" id="CHEBI:29105"/>
    </cofactor>
    <text evidence="7">Binds 1 zinc ion.</text>
</comment>
<dbReference type="GeneID" id="31360173"/>
<dbReference type="FunCoup" id="D3B895">
    <property type="interactions" value="515"/>
</dbReference>
<dbReference type="EMBL" id="ADBJ01000020">
    <property type="protein sequence ID" value="EFA82263.1"/>
    <property type="molecule type" value="Genomic_DNA"/>
</dbReference>
<dbReference type="GO" id="GO:0004222">
    <property type="term" value="F:metalloendopeptidase activity"/>
    <property type="evidence" value="ECO:0007669"/>
    <property type="project" value="InterPro"/>
</dbReference>
<evidence type="ECO:0000256" key="3">
    <source>
        <dbReference type="ARBA" id="ARBA00022723"/>
    </source>
</evidence>
<feature type="domain" description="Peptidase M3A/M3B catalytic" evidence="8">
    <location>
        <begin position="93"/>
        <end position="163"/>
    </location>
</feature>
<evidence type="ECO:0000256" key="2">
    <source>
        <dbReference type="ARBA" id="ARBA00022670"/>
    </source>
</evidence>